<proteinExistence type="predicted"/>
<name>A0ABU0VWF3_9RHOB</name>
<dbReference type="Proteomes" id="UP001239680">
    <property type="component" value="Unassembled WGS sequence"/>
</dbReference>
<gene>
    <name evidence="1" type="ORF">Q9295_06865</name>
</gene>
<dbReference type="Gene3D" id="1.10.490.10">
    <property type="entry name" value="Globins"/>
    <property type="match status" value="1"/>
</dbReference>
<sequence>MLPPDPALQSPQSPLARFAVTEDQIRAVVTAFYDAVRRHPGLGPVFAAHVTDWPAHEARIVAFWANAILYERGYEGNPLAVHRRAGNVRPGMFEPWLALFDATLRRELAPETAEAWSVLAHRIGAGLRYGLVEATPKGQPPILR</sequence>
<dbReference type="InterPro" id="IPR012292">
    <property type="entry name" value="Globin/Proto"/>
</dbReference>
<reference evidence="1 2" key="1">
    <citation type="submission" date="2023-08" db="EMBL/GenBank/DDBJ databases">
        <title>Characterization of two Paracoccaceae strains isolated from Phycosphere and proposal of Xinfangfangia lacusdiani sp. nov.</title>
        <authorList>
            <person name="Deng Y."/>
            <person name="Zhang Y.Q."/>
        </authorList>
    </citation>
    <scope>NUCLEOTIDE SEQUENCE [LARGE SCALE GENOMIC DNA]</scope>
    <source>
        <strain evidence="1 2">CPCC 101601</strain>
    </source>
</reference>
<dbReference type="SUPFAM" id="SSF46458">
    <property type="entry name" value="Globin-like"/>
    <property type="match status" value="1"/>
</dbReference>
<dbReference type="InterPro" id="IPR009050">
    <property type="entry name" value="Globin-like_sf"/>
</dbReference>
<evidence type="ECO:0000313" key="2">
    <source>
        <dbReference type="Proteomes" id="UP001239680"/>
    </source>
</evidence>
<dbReference type="EMBL" id="JAVDBT010000005">
    <property type="protein sequence ID" value="MDQ2066086.1"/>
    <property type="molecule type" value="Genomic_DNA"/>
</dbReference>
<accession>A0ABU0VWF3</accession>
<protein>
    <submittedName>
        <fullName evidence="1">Group III truncated hemoglobin</fullName>
    </submittedName>
</protein>
<keyword evidence="2" id="KW-1185">Reference proteome</keyword>
<organism evidence="1 2">
    <name type="scientific">Pseudogemmobacter lacusdianii</name>
    <dbReference type="NCBI Taxonomy" id="3069608"/>
    <lineage>
        <taxon>Bacteria</taxon>
        <taxon>Pseudomonadati</taxon>
        <taxon>Pseudomonadota</taxon>
        <taxon>Alphaproteobacteria</taxon>
        <taxon>Rhodobacterales</taxon>
        <taxon>Paracoccaceae</taxon>
        <taxon>Pseudogemmobacter</taxon>
    </lineage>
</organism>
<comment type="caution">
    <text evidence="1">The sequence shown here is derived from an EMBL/GenBank/DDBJ whole genome shotgun (WGS) entry which is preliminary data.</text>
</comment>
<dbReference type="CDD" id="cd08916">
    <property type="entry name" value="TrHb3_P"/>
    <property type="match status" value="1"/>
</dbReference>
<evidence type="ECO:0000313" key="1">
    <source>
        <dbReference type="EMBL" id="MDQ2066086.1"/>
    </source>
</evidence>
<dbReference type="RefSeq" id="WP_306679780.1">
    <property type="nucleotide sequence ID" value="NZ_JAVDBT010000005.1"/>
</dbReference>